<protein>
    <recommendedName>
        <fullName evidence="4">Lipoprotein</fullName>
    </recommendedName>
</protein>
<proteinExistence type="predicted"/>
<evidence type="ECO:0008006" key="4">
    <source>
        <dbReference type="Google" id="ProtNLM"/>
    </source>
</evidence>
<feature type="signal peptide" evidence="1">
    <location>
        <begin position="1"/>
        <end position="20"/>
    </location>
</feature>
<evidence type="ECO:0000313" key="3">
    <source>
        <dbReference type="Proteomes" id="UP000198310"/>
    </source>
</evidence>
<dbReference type="PROSITE" id="PS51257">
    <property type="entry name" value="PROKAR_LIPOPROTEIN"/>
    <property type="match status" value="1"/>
</dbReference>
<reference evidence="3" key="1">
    <citation type="submission" date="2017-06" db="EMBL/GenBank/DDBJ databases">
        <authorList>
            <person name="Varghese N."/>
            <person name="Submissions S."/>
        </authorList>
    </citation>
    <scope>NUCLEOTIDE SEQUENCE [LARGE SCALE GENOMIC DNA]</scope>
    <source>
        <strain evidence="3">DSM 28041</strain>
    </source>
</reference>
<keyword evidence="1" id="KW-0732">Signal</keyword>
<evidence type="ECO:0000313" key="2">
    <source>
        <dbReference type="EMBL" id="SNR29160.1"/>
    </source>
</evidence>
<sequence>MLRPVSVLFLAALGLLSSCAVGLLEPVTPPQFAAGGTALPVLGMTPLVPGQRISFGEFQLGKVQRGWTSTRYYPAGVAGPGATGSEVLDVLTFPAAEVFRNSSSKLQFSLQAGPRRADVYCVDRVTSRELSSITPLLGGPLRITRDWKNTFSGFIIGPEVDAVKVWNVLLASSDMPDYRTDPSPVVGVVGRGDSVLLQVRAVVRHTIRHPKTNQEVALPVPMPIGYEIVLEQQPIGFVDFQMPQPRIWLRNNLPAEVRFLTANTAATVMLWGRTSRM</sequence>
<dbReference type="EMBL" id="FZNS01000001">
    <property type="protein sequence ID" value="SNR29160.1"/>
    <property type="molecule type" value="Genomic_DNA"/>
</dbReference>
<accession>A0A238V410</accession>
<name>A0A238V410_9BACT</name>
<dbReference type="AlphaFoldDB" id="A0A238V410"/>
<gene>
    <name evidence="2" type="ORF">SAMN06269173_101100</name>
</gene>
<keyword evidence="3" id="KW-1185">Reference proteome</keyword>
<feature type="chain" id="PRO_5011297028" description="Lipoprotein" evidence="1">
    <location>
        <begin position="21"/>
        <end position="277"/>
    </location>
</feature>
<evidence type="ECO:0000256" key="1">
    <source>
        <dbReference type="SAM" id="SignalP"/>
    </source>
</evidence>
<dbReference type="RefSeq" id="WP_045688117.1">
    <property type="nucleotide sequence ID" value="NZ_FZNS01000001.1"/>
</dbReference>
<dbReference type="Proteomes" id="UP000198310">
    <property type="component" value="Unassembled WGS sequence"/>
</dbReference>
<organism evidence="2 3">
    <name type="scientific">Hymenobacter mucosus</name>
    <dbReference type="NCBI Taxonomy" id="1411120"/>
    <lineage>
        <taxon>Bacteria</taxon>
        <taxon>Pseudomonadati</taxon>
        <taxon>Bacteroidota</taxon>
        <taxon>Cytophagia</taxon>
        <taxon>Cytophagales</taxon>
        <taxon>Hymenobacteraceae</taxon>
        <taxon>Hymenobacter</taxon>
    </lineage>
</organism>